<organism evidence="1">
    <name type="scientific">marine sediment metagenome</name>
    <dbReference type="NCBI Taxonomy" id="412755"/>
    <lineage>
        <taxon>unclassified sequences</taxon>
        <taxon>metagenomes</taxon>
        <taxon>ecological metagenomes</taxon>
    </lineage>
</organism>
<proteinExistence type="predicted"/>
<gene>
    <name evidence="1" type="ORF">LCGC14_3133510</name>
</gene>
<protein>
    <submittedName>
        <fullName evidence="1">Uncharacterized protein</fullName>
    </submittedName>
</protein>
<accession>A0A0F8Y602</accession>
<reference evidence="1" key="1">
    <citation type="journal article" date="2015" name="Nature">
        <title>Complex archaea that bridge the gap between prokaryotes and eukaryotes.</title>
        <authorList>
            <person name="Spang A."/>
            <person name="Saw J.H."/>
            <person name="Jorgensen S.L."/>
            <person name="Zaremba-Niedzwiedzka K."/>
            <person name="Martijn J."/>
            <person name="Lind A.E."/>
            <person name="van Eijk R."/>
            <person name="Schleper C."/>
            <person name="Guy L."/>
            <person name="Ettema T.J."/>
        </authorList>
    </citation>
    <scope>NUCLEOTIDE SEQUENCE</scope>
</reference>
<dbReference type="AlphaFoldDB" id="A0A0F8Y602"/>
<dbReference type="EMBL" id="LAZR01068461">
    <property type="protein sequence ID" value="KKK49594.1"/>
    <property type="molecule type" value="Genomic_DNA"/>
</dbReference>
<name>A0A0F8Y602_9ZZZZ</name>
<comment type="caution">
    <text evidence="1">The sequence shown here is derived from an EMBL/GenBank/DDBJ whole genome shotgun (WGS) entry which is preliminary data.</text>
</comment>
<sequence length="101" mass="11422">MTETAKERYECALAESMTQVVTEIAGKPVTRGQLVEKFDLIKNEDHWKNPISKTIDKPSDDDLEMLHEAVHFFTGSCLTTYPRDDGRLHCEADGYFLTIGA</sequence>
<evidence type="ECO:0000313" key="1">
    <source>
        <dbReference type="EMBL" id="KKK49594.1"/>
    </source>
</evidence>